<organism evidence="1 2">
    <name type="scientific">Hymenobacter ginkgonis</name>
    <dbReference type="NCBI Taxonomy" id="2682976"/>
    <lineage>
        <taxon>Bacteria</taxon>
        <taxon>Pseudomonadati</taxon>
        <taxon>Bacteroidota</taxon>
        <taxon>Cytophagia</taxon>
        <taxon>Cytophagales</taxon>
        <taxon>Hymenobacteraceae</taxon>
        <taxon>Hymenobacter</taxon>
    </lineage>
</organism>
<dbReference type="AlphaFoldDB" id="A0A7K1TDM0"/>
<sequence>MNPNTESYLKSLAEARKVQVEKEVAQPEIEARAQKEYAAIPSLISEAVLDFNKNATVQELGLTLRLDGPVNNVDGIHYLLRLLGGNTKQRGNLLLISLLGFHGLRSVALKLANWESNLTTEAVRHGIRAVGYVPGEEPRPIGGESKYQAVPVDLTYLWVMENGKESDGVPFKNLLSTRIDKLVRANI</sequence>
<gene>
    <name evidence="1" type="ORF">GO988_08855</name>
</gene>
<accession>A0A7K1TDM0</accession>
<dbReference type="Proteomes" id="UP000441336">
    <property type="component" value="Unassembled WGS sequence"/>
</dbReference>
<evidence type="ECO:0000313" key="1">
    <source>
        <dbReference type="EMBL" id="MVN76432.1"/>
    </source>
</evidence>
<protein>
    <submittedName>
        <fullName evidence="1">Uncharacterized protein</fullName>
    </submittedName>
</protein>
<evidence type="ECO:0000313" key="2">
    <source>
        <dbReference type="Proteomes" id="UP000441336"/>
    </source>
</evidence>
<name>A0A7K1TDM0_9BACT</name>
<dbReference type="EMBL" id="WQKZ01000002">
    <property type="protein sequence ID" value="MVN76432.1"/>
    <property type="molecule type" value="Genomic_DNA"/>
</dbReference>
<comment type="caution">
    <text evidence="1">The sequence shown here is derived from an EMBL/GenBank/DDBJ whole genome shotgun (WGS) entry which is preliminary data.</text>
</comment>
<keyword evidence="2" id="KW-1185">Reference proteome</keyword>
<reference evidence="1 2" key="1">
    <citation type="submission" date="2019-12" db="EMBL/GenBank/DDBJ databases">
        <title>Hymenobacter sp. HMF4947 Genome sequencing and assembly.</title>
        <authorList>
            <person name="Kang H."/>
            <person name="Cha I."/>
            <person name="Kim H."/>
            <person name="Joh K."/>
        </authorList>
    </citation>
    <scope>NUCLEOTIDE SEQUENCE [LARGE SCALE GENOMIC DNA]</scope>
    <source>
        <strain evidence="1 2">HMF4947</strain>
    </source>
</reference>
<dbReference type="RefSeq" id="WP_157564316.1">
    <property type="nucleotide sequence ID" value="NZ_WQKZ01000002.1"/>
</dbReference>
<proteinExistence type="predicted"/>